<evidence type="ECO:0000256" key="1">
    <source>
        <dbReference type="SAM" id="MobiDB-lite"/>
    </source>
</evidence>
<feature type="region of interest" description="Disordered" evidence="1">
    <location>
        <begin position="138"/>
        <end position="279"/>
    </location>
</feature>
<feature type="compositionally biased region" description="Low complexity" evidence="1">
    <location>
        <begin position="32"/>
        <end position="71"/>
    </location>
</feature>
<dbReference type="EMBL" id="ML014151">
    <property type="protein sequence ID" value="RKP02127.1"/>
    <property type="molecule type" value="Genomic_DNA"/>
</dbReference>
<protein>
    <submittedName>
        <fullName evidence="2">Uncharacterized protein</fullName>
    </submittedName>
</protein>
<evidence type="ECO:0000313" key="2">
    <source>
        <dbReference type="EMBL" id="RKO97438.1"/>
    </source>
</evidence>
<organism evidence="2 4">
    <name type="scientific">Caulochytrium protostelioides</name>
    <dbReference type="NCBI Taxonomy" id="1555241"/>
    <lineage>
        <taxon>Eukaryota</taxon>
        <taxon>Fungi</taxon>
        <taxon>Fungi incertae sedis</taxon>
        <taxon>Chytridiomycota</taxon>
        <taxon>Chytridiomycota incertae sedis</taxon>
        <taxon>Chytridiomycetes</taxon>
        <taxon>Caulochytriales</taxon>
        <taxon>Caulochytriaceae</taxon>
        <taxon>Caulochytrium</taxon>
    </lineage>
</organism>
<feature type="region of interest" description="Disordered" evidence="1">
    <location>
        <begin position="99"/>
        <end position="118"/>
    </location>
</feature>
<sequence>MGCGPSKEAQVAPTVETKQISSEAARPADQIVATSAPAVPAAQPQAASAAALPAAAAASATPAAASTGPLAKSQTQLAQAPAPQAAAAVKSIASLNAAVSTPAPAGAEASVSKPQATSVDGLVGKPVAFEIPVDDLMPRPKTGFRPPTSVRAPPAHAPPQLGALRGHIPKGEAANEERPMTSRRRGERPELTSSQYVRPLDSTELSEKLREREEQAAINRQRELERIKLQLAEKDERIRQVQERKRQLAESGQAEDANEANAEAEAEPQPEEAKETSDS</sequence>
<feature type="compositionally biased region" description="Acidic residues" evidence="1">
    <location>
        <begin position="256"/>
        <end position="270"/>
    </location>
</feature>
<keyword evidence="5" id="KW-1185">Reference proteome</keyword>
<feature type="compositionally biased region" description="Basic and acidic residues" evidence="1">
    <location>
        <begin position="205"/>
        <end position="248"/>
    </location>
</feature>
<accession>A0A4P9WYS2</accession>
<reference evidence="2" key="3">
    <citation type="submission" date="2018-08" db="EMBL/GenBank/DDBJ databases">
        <title>Leveraging single-cell genomics to expand the Fungal Tree of Life.</title>
        <authorList>
            <consortium name="DOE Joint Genome Institute"/>
            <person name="Ahrendt S.R."/>
            <person name="Quandt C.A."/>
            <person name="Ciobanu D."/>
            <person name="Clum A."/>
            <person name="Salamov A."/>
            <person name="Andreopoulos B."/>
            <person name="Cheng J.-F."/>
            <person name="Woyke T."/>
            <person name="Pelin A."/>
            <person name="Henrissat B."/>
            <person name="Reynolds N."/>
            <person name="Benny G.L."/>
            <person name="Smith M.E."/>
            <person name="James T.Y."/>
            <person name="Grigoriev I.V."/>
        </authorList>
    </citation>
    <scope>NUCLEOTIDE SEQUENCE</scope>
    <source>
        <strain evidence="2">ATCC 52028</strain>
    </source>
</reference>
<gene>
    <name evidence="2" type="ORF">CAUPRSCDRAFT_10891</name>
    <name evidence="3" type="ORF">CXG81DRAFT_18168</name>
</gene>
<dbReference type="AlphaFoldDB" id="A0A4P9WYS2"/>
<evidence type="ECO:0000313" key="4">
    <source>
        <dbReference type="Proteomes" id="UP000268535"/>
    </source>
</evidence>
<dbReference type="EMBL" id="ML009270">
    <property type="protein sequence ID" value="RKO97438.1"/>
    <property type="molecule type" value="Genomic_DNA"/>
</dbReference>
<feature type="compositionally biased region" description="Basic and acidic residues" evidence="1">
    <location>
        <begin position="169"/>
        <end position="180"/>
    </location>
</feature>
<reference evidence="3" key="2">
    <citation type="submission" date="2018-04" db="EMBL/GenBank/DDBJ databases">
        <title>Leveraging single-cell genomics to expand the Fungal Tree of Life.</title>
        <authorList>
            <consortium name="DOE Joint Genome Institute"/>
            <person name="Ahrendt S.R."/>
            <person name="Quandt C.A."/>
            <person name="Ciobanu D."/>
            <person name="Clum A."/>
            <person name="Salamov A."/>
            <person name="Andreopoulos B."/>
            <person name="Cheng J.-F."/>
            <person name="Woyke T."/>
            <person name="Pelin A."/>
            <person name="Henrissat B."/>
            <person name="Benny G.L."/>
            <person name="Smith M.E."/>
            <person name="James T.Y."/>
            <person name="Grigoriev I.V."/>
        </authorList>
    </citation>
    <scope>NUCLEOTIDE SEQUENCE</scope>
    <source>
        <strain evidence="3">ATCC 52028</strain>
    </source>
</reference>
<name>A0A4P9WYS2_9FUNG</name>
<dbReference type="Proteomes" id="UP000274922">
    <property type="component" value="Unassembled WGS sequence"/>
</dbReference>
<dbReference type="OrthoDB" id="2125900at2759"/>
<evidence type="ECO:0000313" key="5">
    <source>
        <dbReference type="Proteomes" id="UP000274922"/>
    </source>
</evidence>
<reference evidence="4 5" key="1">
    <citation type="journal article" date="2018" name="Nat. Microbiol.">
        <title>Leveraging single-cell genomics to expand the fungal tree of life.</title>
        <authorList>
            <person name="Ahrendt S.R."/>
            <person name="Quandt C.A."/>
            <person name="Ciobanu D."/>
            <person name="Clum A."/>
            <person name="Salamov A."/>
            <person name="Andreopoulos B."/>
            <person name="Cheng J.F."/>
            <person name="Woyke T."/>
            <person name="Pelin A."/>
            <person name="Henrissat B."/>
            <person name="Reynolds N.K."/>
            <person name="Benny G.L."/>
            <person name="Smith M.E."/>
            <person name="James T.Y."/>
            <person name="Grigoriev I.V."/>
        </authorList>
    </citation>
    <scope>NUCLEOTIDE SEQUENCE [LARGE SCALE GENOMIC DNA]</scope>
    <source>
        <strain evidence="4 5">ATCC 52028</strain>
    </source>
</reference>
<dbReference type="Proteomes" id="UP000268535">
    <property type="component" value="Unassembled WGS sequence"/>
</dbReference>
<feature type="region of interest" description="Disordered" evidence="1">
    <location>
        <begin position="1"/>
        <end position="86"/>
    </location>
</feature>
<proteinExistence type="predicted"/>
<evidence type="ECO:0000313" key="3">
    <source>
        <dbReference type="EMBL" id="RKP02127.1"/>
    </source>
</evidence>